<organism evidence="2 3">
    <name type="scientific">Rhynchospora pubera</name>
    <dbReference type="NCBI Taxonomy" id="906938"/>
    <lineage>
        <taxon>Eukaryota</taxon>
        <taxon>Viridiplantae</taxon>
        <taxon>Streptophyta</taxon>
        <taxon>Embryophyta</taxon>
        <taxon>Tracheophyta</taxon>
        <taxon>Spermatophyta</taxon>
        <taxon>Magnoliopsida</taxon>
        <taxon>Liliopsida</taxon>
        <taxon>Poales</taxon>
        <taxon>Cyperaceae</taxon>
        <taxon>Cyperoideae</taxon>
        <taxon>Rhynchosporeae</taxon>
        <taxon>Rhynchospora</taxon>
    </lineage>
</organism>
<feature type="region of interest" description="Disordered" evidence="1">
    <location>
        <begin position="216"/>
        <end position="266"/>
    </location>
</feature>
<evidence type="ECO:0000256" key="1">
    <source>
        <dbReference type="SAM" id="MobiDB-lite"/>
    </source>
</evidence>
<keyword evidence="3" id="KW-1185">Reference proteome</keyword>
<comment type="caution">
    <text evidence="2">The sequence shown here is derived from an EMBL/GenBank/DDBJ whole genome shotgun (WGS) entry which is preliminary data.</text>
</comment>
<feature type="region of interest" description="Disordered" evidence="1">
    <location>
        <begin position="1"/>
        <end position="181"/>
    </location>
</feature>
<evidence type="ECO:0000313" key="3">
    <source>
        <dbReference type="Proteomes" id="UP001140206"/>
    </source>
</evidence>
<feature type="compositionally biased region" description="Basic and acidic residues" evidence="1">
    <location>
        <begin position="240"/>
        <end position="249"/>
    </location>
</feature>
<protein>
    <submittedName>
        <fullName evidence="2">Transcription factor CPC</fullName>
    </submittedName>
</protein>
<dbReference type="PANTHER" id="PTHR33828:SF1">
    <property type="entry name" value="OS05G0596200 PROTEIN"/>
    <property type="match status" value="1"/>
</dbReference>
<feature type="compositionally biased region" description="Basic and acidic residues" evidence="1">
    <location>
        <begin position="98"/>
        <end position="110"/>
    </location>
</feature>
<proteinExistence type="predicted"/>
<dbReference type="PANTHER" id="PTHR33828">
    <property type="entry name" value="OS05G0596200 PROTEIN"/>
    <property type="match status" value="1"/>
</dbReference>
<evidence type="ECO:0000313" key="2">
    <source>
        <dbReference type="EMBL" id="KAJ4780934.1"/>
    </source>
</evidence>
<dbReference type="EMBL" id="JAMFTS010000003">
    <property type="protein sequence ID" value="KAJ4780934.1"/>
    <property type="molecule type" value="Genomic_DNA"/>
</dbReference>
<dbReference type="Proteomes" id="UP001140206">
    <property type="component" value="Chromosome 3"/>
</dbReference>
<accession>A0AAV8EKA1</accession>
<gene>
    <name evidence="2" type="ORF">LUZ62_065191</name>
</gene>
<feature type="compositionally biased region" description="Polar residues" evidence="1">
    <location>
        <begin position="115"/>
        <end position="126"/>
    </location>
</feature>
<name>A0AAV8EKA1_9POAL</name>
<sequence>MSSSNPSSSLANSIRKSVAKPPVRSPTEAKKVPRPDGSSRPLTSSGKPATTSSSASRPEKPRPQVQGKEGSGLKEKPTSGTPSAPRLEKPKQPVPSVKRGEPGSKGKEVVRSPVVKSSISTPSSRPVNAATKSDMKNKTPVSTSKTDSKSTKTTKRTVTRGKTEKKVYSLPGQKHDPPEEREPLRIFYESLWNQIPTSEMAEFWMMEHGLLSPERAKKAFEKKQRKPHQLRTGTPVKSAVKLERPESSKKIQSINNGDSKAKKRVDYSDDDDFIISRIKRTKV</sequence>
<dbReference type="AlphaFoldDB" id="A0AAV8EKA1"/>
<feature type="compositionally biased region" description="Low complexity" evidence="1">
    <location>
        <begin position="1"/>
        <end position="13"/>
    </location>
</feature>
<feature type="compositionally biased region" description="Polar residues" evidence="1">
    <location>
        <begin position="40"/>
        <end position="56"/>
    </location>
</feature>
<feature type="compositionally biased region" description="Basic and acidic residues" evidence="1">
    <location>
        <begin position="161"/>
        <end position="181"/>
    </location>
</feature>
<reference evidence="2" key="1">
    <citation type="submission" date="2022-08" db="EMBL/GenBank/DDBJ databases">
        <authorList>
            <person name="Marques A."/>
        </authorList>
    </citation>
    <scope>NUCLEOTIDE SEQUENCE</scope>
    <source>
        <strain evidence="2">RhyPub2mFocal</strain>
        <tissue evidence="2">Leaves</tissue>
    </source>
</reference>